<evidence type="ECO:0000256" key="9">
    <source>
        <dbReference type="ARBA" id="ARBA00023163"/>
    </source>
</evidence>
<dbReference type="Gene3D" id="3.40.1800.20">
    <property type="match status" value="1"/>
</dbReference>
<accession>A0ABM1XM48</accession>
<dbReference type="InterPro" id="IPR012934">
    <property type="entry name" value="Znf_AD"/>
</dbReference>
<comment type="subcellular location">
    <subcellularLocation>
        <location evidence="1">Nucleus</location>
    </subcellularLocation>
</comment>
<dbReference type="Proteomes" id="UP000069940">
    <property type="component" value="Unassembled WGS sequence"/>
</dbReference>
<dbReference type="InterPro" id="IPR036236">
    <property type="entry name" value="Znf_C2H2_sf"/>
</dbReference>
<keyword evidence="5 11" id="KW-0863">Zinc-finger</keyword>
<feature type="domain" description="C2H2-type" evidence="12">
    <location>
        <begin position="411"/>
        <end position="439"/>
    </location>
</feature>
<evidence type="ECO:0000256" key="1">
    <source>
        <dbReference type="ARBA" id="ARBA00004123"/>
    </source>
</evidence>
<dbReference type="PROSITE" id="PS00028">
    <property type="entry name" value="ZINC_FINGER_C2H2_1"/>
    <property type="match status" value="7"/>
</dbReference>
<evidence type="ECO:0000256" key="6">
    <source>
        <dbReference type="ARBA" id="ARBA00022833"/>
    </source>
</evidence>
<evidence type="ECO:0000256" key="11">
    <source>
        <dbReference type="PROSITE-ProRule" id="PRU00042"/>
    </source>
</evidence>
<dbReference type="RefSeq" id="XP_019539420.3">
    <property type="nucleotide sequence ID" value="XM_019683875.3"/>
</dbReference>
<dbReference type="PANTHER" id="PTHR24393:SF15">
    <property type="entry name" value="IP01243P-RELATED"/>
    <property type="match status" value="1"/>
</dbReference>
<evidence type="ECO:0000256" key="3">
    <source>
        <dbReference type="ARBA" id="ARBA00022723"/>
    </source>
</evidence>
<feature type="domain" description="C2H2-type" evidence="12">
    <location>
        <begin position="231"/>
        <end position="259"/>
    </location>
</feature>
<evidence type="ECO:0000256" key="10">
    <source>
        <dbReference type="ARBA" id="ARBA00023242"/>
    </source>
</evidence>
<feature type="domain" description="C2H2-type" evidence="12">
    <location>
        <begin position="323"/>
        <end position="345"/>
    </location>
</feature>
<protein>
    <recommendedName>
        <fullName evidence="12">C2H2-type domain-containing protein</fullName>
    </recommendedName>
</protein>
<evidence type="ECO:0000313" key="13">
    <source>
        <dbReference type="EnsemblMetazoa" id="AALFPA23_000907.P754"/>
    </source>
</evidence>
<dbReference type="EnsemblMetazoa" id="AALFPA23_000907.R754">
    <property type="protein sequence ID" value="AALFPA23_000907.P754"/>
    <property type="gene ID" value="AALFPA23_000907"/>
</dbReference>
<keyword evidence="14" id="KW-1185">Reference proteome</keyword>
<feature type="domain" description="C2H2-type" evidence="12">
    <location>
        <begin position="294"/>
        <end position="322"/>
    </location>
</feature>
<keyword evidence="3" id="KW-0479">Metal-binding</keyword>
<dbReference type="SMART" id="SM00868">
    <property type="entry name" value="zf-AD"/>
    <property type="match status" value="1"/>
</dbReference>
<evidence type="ECO:0000256" key="2">
    <source>
        <dbReference type="ARBA" id="ARBA00006991"/>
    </source>
</evidence>
<dbReference type="PANTHER" id="PTHR24393">
    <property type="entry name" value="ZINC FINGER PROTEIN"/>
    <property type="match status" value="1"/>
</dbReference>
<organism evidence="13 14">
    <name type="scientific">Aedes albopictus</name>
    <name type="common">Asian tiger mosquito</name>
    <name type="synonym">Stegomyia albopicta</name>
    <dbReference type="NCBI Taxonomy" id="7160"/>
    <lineage>
        <taxon>Eukaryota</taxon>
        <taxon>Metazoa</taxon>
        <taxon>Ecdysozoa</taxon>
        <taxon>Arthropoda</taxon>
        <taxon>Hexapoda</taxon>
        <taxon>Insecta</taxon>
        <taxon>Pterygota</taxon>
        <taxon>Neoptera</taxon>
        <taxon>Endopterygota</taxon>
        <taxon>Diptera</taxon>
        <taxon>Nematocera</taxon>
        <taxon>Culicoidea</taxon>
        <taxon>Culicidae</taxon>
        <taxon>Culicinae</taxon>
        <taxon>Aedini</taxon>
        <taxon>Aedes</taxon>
        <taxon>Stegomyia</taxon>
    </lineage>
</organism>
<dbReference type="SMART" id="SM00355">
    <property type="entry name" value="ZnF_C2H2"/>
    <property type="match status" value="9"/>
</dbReference>
<keyword evidence="4" id="KW-0677">Repeat</keyword>
<keyword evidence="10" id="KW-0539">Nucleus</keyword>
<keyword evidence="7" id="KW-0805">Transcription regulation</keyword>
<feature type="domain" description="C2H2-type" evidence="12">
    <location>
        <begin position="260"/>
        <end position="287"/>
    </location>
</feature>
<keyword evidence="8" id="KW-0238">DNA-binding</keyword>
<reference evidence="14" key="1">
    <citation type="journal article" date="2015" name="Proc. Natl. Acad. Sci. U.S.A.">
        <title>Genome sequence of the Asian Tiger mosquito, Aedes albopictus, reveals insights into its biology, genetics, and evolution.</title>
        <authorList>
            <person name="Chen X.G."/>
            <person name="Jiang X."/>
            <person name="Gu J."/>
            <person name="Xu M."/>
            <person name="Wu Y."/>
            <person name="Deng Y."/>
            <person name="Zhang C."/>
            <person name="Bonizzoni M."/>
            <person name="Dermauw W."/>
            <person name="Vontas J."/>
            <person name="Armbruster P."/>
            <person name="Huang X."/>
            <person name="Yang Y."/>
            <person name="Zhang H."/>
            <person name="He W."/>
            <person name="Peng H."/>
            <person name="Liu Y."/>
            <person name="Wu K."/>
            <person name="Chen J."/>
            <person name="Lirakis M."/>
            <person name="Topalis P."/>
            <person name="Van Leeuwen T."/>
            <person name="Hall A.B."/>
            <person name="Jiang X."/>
            <person name="Thorpe C."/>
            <person name="Mueller R.L."/>
            <person name="Sun C."/>
            <person name="Waterhouse R.M."/>
            <person name="Yan G."/>
            <person name="Tu Z.J."/>
            <person name="Fang X."/>
            <person name="James A.A."/>
        </authorList>
    </citation>
    <scope>NUCLEOTIDE SEQUENCE [LARGE SCALE GENOMIC DNA]</scope>
    <source>
        <strain evidence="14">Foshan</strain>
    </source>
</reference>
<dbReference type="Gene3D" id="3.30.160.60">
    <property type="entry name" value="Classic Zinc Finger"/>
    <property type="match status" value="4"/>
</dbReference>
<sequence>MERSSCLTCGQTPETFHVISGTEDISNVICQHFWFQMDFLQTAIICELCWQTVYQFHCFYEDVKKYHEQLSVANEVPNSIFIKREAIEFEADVERSTVEEDVLLGEEGEVQIAEDPNKLSIEADQLPSVSMKQIKSRSSDGQIVKKLTKKKIAQNRKLEFDQRRQTEDTFIKQHLPYNCDECPLKFEDFISIRRHRINLHGKDYIACCGNQYTSRRLLFQHVQGTLNPEAFKCELCNKTYKLNVGYVNHKQRCHPNDDPFRCDQCPKRFTTQAALDRHIAIHARFQKEKPTERPKCEICGKSFYRALGLKEHMDAVHEKKAVYVCEICTKPFARQWMFKEHRMTHEYTADELKKQCPICKRWQKNLRLWKKHMSRHKGEGAHKCDQCEHVSVSLIGLKQHVDRMHEKKLECVCDLCGKVYGHPVTLKEHVANAHTKEPLYQCRFCEKKFYSCATMSTHRKKEHPKEWQEYMDAKYGFEKAGKVEDHNSA</sequence>
<dbReference type="Pfam" id="PF00096">
    <property type="entry name" value="zf-C2H2"/>
    <property type="match status" value="3"/>
</dbReference>
<dbReference type="SUPFAM" id="SSF57667">
    <property type="entry name" value="beta-beta-alpha zinc fingers"/>
    <property type="match status" value="4"/>
</dbReference>
<evidence type="ECO:0000256" key="8">
    <source>
        <dbReference type="ARBA" id="ARBA00023125"/>
    </source>
</evidence>
<proteinExistence type="inferred from homology"/>
<keyword evidence="9" id="KW-0804">Transcription</keyword>
<evidence type="ECO:0000256" key="5">
    <source>
        <dbReference type="ARBA" id="ARBA00022771"/>
    </source>
</evidence>
<dbReference type="GeneID" id="115258075"/>
<evidence type="ECO:0000259" key="12">
    <source>
        <dbReference type="PROSITE" id="PS50157"/>
    </source>
</evidence>
<name>A0ABM1XM48_AEDAL</name>
<comment type="similarity">
    <text evidence="2">Belongs to the krueppel C2H2-type zinc-finger protein family.</text>
</comment>
<evidence type="ECO:0000256" key="4">
    <source>
        <dbReference type="ARBA" id="ARBA00022737"/>
    </source>
</evidence>
<evidence type="ECO:0000313" key="14">
    <source>
        <dbReference type="Proteomes" id="UP000069940"/>
    </source>
</evidence>
<reference evidence="13" key="2">
    <citation type="submission" date="2025-05" db="UniProtKB">
        <authorList>
            <consortium name="EnsemblMetazoa"/>
        </authorList>
    </citation>
    <scope>IDENTIFICATION</scope>
    <source>
        <strain evidence="13">Foshan</strain>
    </source>
</reference>
<dbReference type="PROSITE" id="PS50157">
    <property type="entry name" value="ZINC_FINGER_C2H2_2"/>
    <property type="match status" value="6"/>
</dbReference>
<feature type="domain" description="C2H2-type" evidence="12">
    <location>
        <begin position="440"/>
        <end position="468"/>
    </location>
</feature>
<dbReference type="InterPro" id="IPR013087">
    <property type="entry name" value="Znf_C2H2_type"/>
</dbReference>
<evidence type="ECO:0000256" key="7">
    <source>
        <dbReference type="ARBA" id="ARBA00023015"/>
    </source>
</evidence>
<keyword evidence="6" id="KW-0862">Zinc</keyword>